<protein>
    <recommendedName>
        <fullName evidence="3">Endonuclease/exonuclease/phosphatase domain-containing protein</fullName>
    </recommendedName>
</protein>
<name>A0ABR1ENY3_NECAM</name>
<evidence type="ECO:0000313" key="2">
    <source>
        <dbReference type="Proteomes" id="UP001303046"/>
    </source>
</evidence>
<organism evidence="1 2">
    <name type="scientific">Necator americanus</name>
    <name type="common">Human hookworm</name>
    <dbReference type="NCBI Taxonomy" id="51031"/>
    <lineage>
        <taxon>Eukaryota</taxon>
        <taxon>Metazoa</taxon>
        <taxon>Ecdysozoa</taxon>
        <taxon>Nematoda</taxon>
        <taxon>Chromadorea</taxon>
        <taxon>Rhabditida</taxon>
        <taxon>Rhabditina</taxon>
        <taxon>Rhabditomorpha</taxon>
        <taxon>Strongyloidea</taxon>
        <taxon>Ancylostomatidae</taxon>
        <taxon>Bunostominae</taxon>
        <taxon>Necator</taxon>
    </lineage>
</organism>
<dbReference type="Proteomes" id="UP001303046">
    <property type="component" value="Unassembled WGS sequence"/>
</dbReference>
<accession>A0ABR1ENY3</accession>
<evidence type="ECO:0000313" key="1">
    <source>
        <dbReference type="EMBL" id="KAK6764335.1"/>
    </source>
</evidence>
<evidence type="ECO:0008006" key="3">
    <source>
        <dbReference type="Google" id="ProtNLM"/>
    </source>
</evidence>
<dbReference type="EMBL" id="JAVFWL010000006">
    <property type="protein sequence ID" value="KAK6764335.1"/>
    <property type="molecule type" value="Genomic_DNA"/>
</dbReference>
<dbReference type="Gene3D" id="3.60.10.10">
    <property type="entry name" value="Endonuclease/exonuclease/phosphatase"/>
    <property type="match status" value="1"/>
</dbReference>
<proteinExistence type="predicted"/>
<keyword evidence="2" id="KW-1185">Reference proteome</keyword>
<comment type="caution">
    <text evidence="1">The sequence shown here is derived from an EMBL/GenBank/DDBJ whole genome shotgun (WGS) entry which is preliminary data.</text>
</comment>
<sequence>MLDLGDTQGASLRLCTQNARSVSTDADLHALMEAAEHFEFHVIAVEEIKSERSDLRQMNDGTLASYGEKAPSRMIGDVGFVVDPSVVHLVDSHWIPSPRLAILRLILCANSPSITSLNTHQPPVADESNWMRLMGSLRK</sequence>
<gene>
    <name evidence="1" type="primary">Necator_chrX.g24765</name>
    <name evidence="1" type="ORF">RB195_024600</name>
</gene>
<dbReference type="InterPro" id="IPR036691">
    <property type="entry name" value="Endo/exonu/phosph_ase_sf"/>
</dbReference>
<dbReference type="SUPFAM" id="SSF56219">
    <property type="entry name" value="DNase I-like"/>
    <property type="match status" value="1"/>
</dbReference>
<reference evidence="1 2" key="1">
    <citation type="submission" date="2023-08" db="EMBL/GenBank/DDBJ databases">
        <title>A Necator americanus chromosomal reference genome.</title>
        <authorList>
            <person name="Ilik V."/>
            <person name="Petrzelkova K.J."/>
            <person name="Pardy F."/>
            <person name="Fuh T."/>
            <person name="Niatou-Singa F.S."/>
            <person name="Gouil Q."/>
            <person name="Baker L."/>
            <person name="Ritchie M.E."/>
            <person name="Jex A.R."/>
            <person name="Gazzola D."/>
            <person name="Li H."/>
            <person name="Toshio Fujiwara R."/>
            <person name="Zhan B."/>
            <person name="Aroian R.V."/>
            <person name="Pafco B."/>
            <person name="Schwarz E.M."/>
        </authorList>
    </citation>
    <scope>NUCLEOTIDE SEQUENCE [LARGE SCALE GENOMIC DNA]</scope>
    <source>
        <strain evidence="1 2">Aroian</strain>
        <tissue evidence="1">Whole animal</tissue>
    </source>
</reference>